<dbReference type="Gene3D" id="3.30.70.270">
    <property type="match status" value="2"/>
</dbReference>
<evidence type="ECO:0000256" key="1">
    <source>
        <dbReference type="SAM" id="MobiDB-lite"/>
    </source>
</evidence>
<protein>
    <submittedName>
        <fullName evidence="2">Reverse transcriptase</fullName>
    </submittedName>
</protein>
<keyword evidence="2" id="KW-0808">Transferase</keyword>
<dbReference type="GO" id="GO:0003964">
    <property type="term" value="F:RNA-directed DNA polymerase activity"/>
    <property type="evidence" value="ECO:0007669"/>
    <property type="project" value="UniProtKB-KW"/>
</dbReference>
<comment type="caution">
    <text evidence="2">The sequence shown here is derived from an EMBL/GenBank/DDBJ whole genome shotgun (WGS) entry which is preliminary data.</text>
</comment>
<dbReference type="Proteomes" id="UP000321393">
    <property type="component" value="Unassembled WGS sequence"/>
</dbReference>
<feature type="compositionally biased region" description="Low complexity" evidence="1">
    <location>
        <begin position="305"/>
        <end position="319"/>
    </location>
</feature>
<dbReference type="OrthoDB" id="1928766at2759"/>
<dbReference type="PANTHER" id="PTHR24559">
    <property type="entry name" value="TRANSPOSON TY3-I GAG-POL POLYPROTEIN"/>
    <property type="match status" value="1"/>
</dbReference>
<feature type="compositionally biased region" description="Pro residues" evidence="1">
    <location>
        <begin position="344"/>
        <end position="355"/>
    </location>
</feature>
<dbReference type="AlphaFoldDB" id="A0A5A7U7N1"/>
<accession>A0A5A7U7N1</accession>
<dbReference type="STRING" id="1194695.A0A5A7U7N1"/>
<dbReference type="Gene3D" id="3.10.10.10">
    <property type="entry name" value="HIV Type 1 Reverse Transcriptase, subunit A, domain 1"/>
    <property type="match status" value="1"/>
</dbReference>
<dbReference type="InterPro" id="IPR043502">
    <property type="entry name" value="DNA/RNA_pol_sf"/>
</dbReference>
<keyword evidence="2" id="KW-0548">Nucleotidyltransferase</keyword>
<dbReference type="PANTHER" id="PTHR24559:SF436">
    <property type="entry name" value="RNA-DIRECTED DNA POLYMERASE HOMOLOG"/>
    <property type="match status" value="1"/>
</dbReference>
<proteinExistence type="predicted"/>
<dbReference type="SUPFAM" id="SSF56672">
    <property type="entry name" value="DNA/RNA polymerases"/>
    <property type="match status" value="1"/>
</dbReference>
<organism evidence="2 3">
    <name type="scientific">Cucumis melo var. makuwa</name>
    <name type="common">Oriental melon</name>
    <dbReference type="NCBI Taxonomy" id="1194695"/>
    <lineage>
        <taxon>Eukaryota</taxon>
        <taxon>Viridiplantae</taxon>
        <taxon>Streptophyta</taxon>
        <taxon>Embryophyta</taxon>
        <taxon>Tracheophyta</taxon>
        <taxon>Spermatophyta</taxon>
        <taxon>Magnoliopsida</taxon>
        <taxon>eudicotyledons</taxon>
        <taxon>Gunneridae</taxon>
        <taxon>Pentapetalae</taxon>
        <taxon>rosids</taxon>
        <taxon>fabids</taxon>
        <taxon>Cucurbitales</taxon>
        <taxon>Cucurbitaceae</taxon>
        <taxon>Benincaseae</taxon>
        <taxon>Cucumis</taxon>
    </lineage>
</organism>
<dbReference type="InterPro" id="IPR053134">
    <property type="entry name" value="RNA-dir_DNA_polymerase"/>
</dbReference>
<feature type="region of interest" description="Disordered" evidence="1">
    <location>
        <begin position="305"/>
        <end position="378"/>
    </location>
</feature>
<reference evidence="2 3" key="1">
    <citation type="submission" date="2019-08" db="EMBL/GenBank/DDBJ databases">
        <title>Draft genome sequences of two oriental melons (Cucumis melo L. var makuwa).</title>
        <authorList>
            <person name="Kwon S.-Y."/>
        </authorList>
    </citation>
    <scope>NUCLEOTIDE SEQUENCE [LARGE SCALE GENOMIC DNA]</scope>
    <source>
        <strain evidence="3">cv. SW 3</strain>
        <tissue evidence="2">Leaf</tissue>
    </source>
</reference>
<feature type="compositionally biased region" description="Polar residues" evidence="1">
    <location>
        <begin position="325"/>
        <end position="334"/>
    </location>
</feature>
<evidence type="ECO:0000313" key="2">
    <source>
        <dbReference type="EMBL" id="KAA0050186.1"/>
    </source>
</evidence>
<gene>
    <name evidence="2" type="ORF">E6C27_scaffold355G00110</name>
</gene>
<evidence type="ECO:0000313" key="3">
    <source>
        <dbReference type="Proteomes" id="UP000321393"/>
    </source>
</evidence>
<dbReference type="EMBL" id="SSTE01011875">
    <property type="protein sequence ID" value="KAA0050186.1"/>
    <property type="molecule type" value="Genomic_DNA"/>
</dbReference>
<sequence>MRRMIDYGTKLLPEGKAPAENAYRIMPLKLAKLKKQSKKLLGIGFSRPVQAPYGTSVLSLKKKDSNLRWCIDRHISNKHTVCRKYPLPILTKSFNRSRGVKYFSKSDIRPMYCRVRATKARGLETTCVTEHGASLRPPSKGFSKLKEIQSIAKGGRCCFVRKVTLIPRLTNNKRQFAEGFLKRASSLTELLKNDIQWGGNLEWQAAFDGLKQAMIEGPSLGVVDATKPSKDKVEQLTVCSENICILLLMVDKGIRHYVLSLFADNPYVGNNCNTPNFRVPPPPPTISLSCTPSLLLFLFRSTRTQPPSTRLRRPPSSYPHISDGISESASNHLQPTSLSLSSSSPPPTDLPPHPVFPMQTEHQGSCLLPPSLSGGERI</sequence>
<keyword evidence="2" id="KW-0695">RNA-directed DNA polymerase</keyword>
<dbReference type="InterPro" id="IPR043128">
    <property type="entry name" value="Rev_trsase/Diguanyl_cyclase"/>
</dbReference>
<name>A0A5A7U7N1_CUCMM</name>